<accession>A0A2U9BY79</accession>
<evidence type="ECO:0000256" key="1">
    <source>
        <dbReference type="SAM" id="MobiDB-lite"/>
    </source>
</evidence>
<dbReference type="AlphaFoldDB" id="A0A2U9BY79"/>
<protein>
    <submittedName>
        <fullName evidence="2">Uncharacterized protein</fullName>
    </submittedName>
</protein>
<reference evidence="2 3" key="1">
    <citation type="submission" date="2017-12" db="EMBL/GenBank/DDBJ databases">
        <title>Integrating genomic resources of turbot (Scophthalmus maximus) in depth evaluation of genetic and physical mapping variation across individuals.</title>
        <authorList>
            <person name="Martinez P."/>
        </authorList>
    </citation>
    <scope>NUCLEOTIDE SEQUENCE [LARGE SCALE GENOMIC DNA]</scope>
</reference>
<name>A0A2U9BY79_SCOMX</name>
<sequence>MYKLMKPLWFRSPQSSRSSPEKSPILKSYEQIQHRILVEDPVLADEKRKKNMEDFVTKRLEMMHQERQRFLQKYQEDKERECEE</sequence>
<dbReference type="EMBL" id="CP026253">
    <property type="protein sequence ID" value="AWP09214.1"/>
    <property type="molecule type" value="Genomic_DNA"/>
</dbReference>
<dbReference type="Proteomes" id="UP000246464">
    <property type="component" value="Chromosome 11"/>
</dbReference>
<feature type="region of interest" description="Disordered" evidence="1">
    <location>
        <begin position="1"/>
        <end position="24"/>
    </location>
</feature>
<evidence type="ECO:0000313" key="3">
    <source>
        <dbReference type="Proteomes" id="UP000246464"/>
    </source>
</evidence>
<proteinExistence type="predicted"/>
<evidence type="ECO:0000313" key="2">
    <source>
        <dbReference type="EMBL" id="AWP09214.1"/>
    </source>
</evidence>
<gene>
    <name evidence="2" type="ORF">SMAX5B_002626</name>
</gene>
<organism evidence="2 3">
    <name type="scientific">Scophthalmus maximus</name>
    <name type="common">Turbot</name>
    <name type="synonym">Psetta maxima</name>
    <dbReference type="NCBI Taxonomy" id="52904"/>
    <lineage>
        <taxon>Eukaryota</taxon>
        <taxon>Metazoa</taxon>
        <taxon>Chordata</taxon>
        <taxon>Craniata</taxon>
        <taxon>Vertebrata</taxon>
        <taxon>Euteleostomi</taxon>
        <taxon>Actinopterygii</taxon>
        <taxon>Neopterygii</taxon>
        <taxon>Teleostei</taxon>
        <taxon>Neoteleostei</taxon>
        <taxon>Acanthomorphata</taxon>
        <taxon>Carangaria</taxon>
        <taxon>Pleuronectiformes</taxon>
        <taxon>Pleuronectoidei</taxon>
        <taxon>Scophthalmidae</taxon>
        <taxon>Scophthalmus</taxon>
    </lineage>
</organism>
<feature type="compositionally biased region" description="Low complexity" evidence="1">
    <location>
        <begin position="12"/>
        <end position="23"/>
    </location>
</feature>
<keyword evidence="3" id="KW-1185">Reference proteome</keyword>